<dbReference type="EMBL" id="JAJA02000001">
    <property type="protein sequence ID" value="KWS06449.1"/>
    <property type="molecule type" value="Genomic_DNA"/>
</dbReference>
<sequence>MPTAGSTSERRHLAIFALLATLLAGCASQPSQEGRQPADVRAELARKIPASTADREGWAADIQTALAAQRIDPSSENLCAVLAVIEQESGYRADPAVDGLARIAREEIDRRAAAKHVPRFMVTAALQIKSPDGRSYAQRLESVRSERELSELYEDIIGRVPLGSRLFAGMNPVQTGGAMQVSIDFAKANARDYPYPLTGSIRDEVFTRRGGLYFGIAHLLGYATPYTRKLHRFADYNAGWYASRNAAFQNAVSKASGIALALDGDLLAPGASMKAPGKTEIAVRALGARLDMDDAAIRRALARGDRLDFGETDLYTRVFALAETGGPLPRALVPGIALESPKITRKLTTAWFADRVNQRYQRCMLKR</sequence>
<reference evidence="1 2" key="1">
    <citation type="journal article" date="2014" name="Genome Announc.">
        <title>Draft Genome Sequence of Lysobacter capsici AZ78, a Bacterium Antagonistic to Plant-Pathogenic Oomycetes.</title>
        <authorList>
            <person name="Puopolo G."/>
            <person name="Sonego P."/>
            <person name="Engelen K."/>
            <person name="Pertot I."/>
        </authorList>
    </citation>
    <scope>NUCLEOTIDE SEQUENCE [LARGE SCALE GENOMIC DNA]</scope>
    <source>
        <strain evidence="1 2">AZ78</strain>
    </source>
</reference>
<keyword evidence="2" id="KW-1185">Reference proteome</keyword>
<evidence type="ECO:0000313" key="1">
    <source>
        <dbReference type="EMBL" id="KWS06449.1"/>
    </source>
</evidence>
<protein>
    <submittedName>
        <fullName evidence="1">Outer membrane lipoprotein</fullName>
    </submittedName>
</protein>
<dbReference type="AlphaFoldDB" id="A0A108UC41"/>
<keyword evidence="1" id="KW-0449">Lipoprotein</keyword>
<accession>A0A108UC41</accession>
<name>A0A108UC41_9GAMM</name>
<dbReference type="Proteomes" id="UP000023435">
    <property type="component" value="Unassembled WGS sequence"/>
</dbReference>
<evidence type="ECO:0000313" key="2">
    <source>
        <dbReference type="Proteomes" id="UP000023435"/>
    </source>
</evidence>
<dbReference type="OrthoDB" id="596976at2"/>
<comment type="caution">
    <text evidence="1">The sequence shown here is derived from an EMBL/GenBank/DDBJ whole genome shotgun (WGS) entry which is preliminary data.</text>
</comment>
<gene>
    <name evidence="1" type="ORF">AZ78_4005</name>
</gene>
<proteinExistence type="predicted"/>
<dbReference type="Pfam" id="PF07759">
    <property type="entry name" value="DUF1615"/>
    <property type="match status" value="1"/>
</dbReference>
<dbReference type="InterPro" id="IPR011673">
    <property type="entry name" value="DUF1615"/>
</dbReference>
<organism evidence="1 2">
    <name type="scientific">Lysobacter capsici AZ78</name>
    <dbReference type="NCBI Taxonomy" id="1444315"/>
    <lineage>
        <taxon>Bacteria</taxon>
        <taxon>Pseudomonadati</taxon>
        <taxon>Pseudomonadota</taxon>
        <taxon>Gammaproteobacteria</taxon>
        <taxon>Lysobacterales</taxon>
        <taxon>Lysobacteraceae</taxon>
        <taxon>Lysobacter</taxon>
    </lineage>
</organism>